<dbReference type="Proteomes" id="UP000826661">
    <property type="component" value="Chromosome III"/>
</dbReference>
<evidence type="ECO:0000256" key="8">
    <source>
        <dbReference type="SAM" id="Phobius"/>
    </source>
</evidence>
<dbReference type="PANTHER" id="PTHR24305">
    <property type="entry name" value="CYTOCHROME P450"/>
    <property type="match status" value="1"/>
</dbReference>
<dbReference type="InterPro" id="IPR036396">
    <property type="entry name" value="Cyt_P450_sf"/>
</dbReference>
<evidence type="ECO:0000256" key="1">
    <source>
        <dbReference type="ARBA" id="ARBA00001971"/>
    </source>
</evidence>
<dbReference type="PANTHER" id="PTHR24305:SF210">
    <property type="entry name" value="CYTOCHROME P450 MONOOXYGENASE ASQL-RELATED"/>
    <property type="match status" value="1"/>
</dbReference>
<gene>
    <name evidence="9" type="ORF">H0G86_007083</name>
</gene>
<dbReference type="PRINTS" id="PR00463">
    <property type="entry name" value="EP450I"/>
</dbReference>
<dbReference type="CDD" id="cd11058">
    <property type="entry name" value="CYP60B-like"/>
    <property type="match status" value="1"/>
</dbReference>
<name>A0A8G0LCS5_9HYPO</name>
<keyword evidence="8" id="KW-1133">Transmembrane helix</keyword>
<dbReference type="Gene3D" id="1.10.630.10">
    <property type="entry name" value="Cytochrome P450"/>
    <property type="match status" value="1"/>
</dbReference>
<evidence type="ECO:0000256" key="5">
    <source>
        <dbReference type="ARBA" id="ARBA00023004"/>
    </source>
</evidence>
<keyword evidence="8" id="KW-0472">Membrane</keyword>
<dbReference type="GO" id="GO:0005506">
    <property type="term" value="F:iron ion binding"/>
    <property type="evidence" value="ECO:0007669"/>
    <property type="project" value="InterPro"/>
</dbReference>
<dbReference type="PRINTS" id="PR00385">
    <property type="entry name" value="P450"/>
</dbReference>
<proteinExistence type="inferred from homology"/>
<evidence type="ECO:0000256" key="2">
    <source>
        <dbReference type="ARBA" id="ARBA00010617"/>
    </source>
</evidence>
<dbReference type="InterPro" id="IPR002401">
    <property type="entry name" value="Cyt_P450_E_grp-I"/>
</dbReference>
<evidence type="ECO:0000256" key="4">
    <source>
        <dbReference type="ARBA" id="ARBA00022723"/>
    </source>
</evidence>
<comment type="similarity">
    <text evidence="2 7">Belongs to the cytochrome P450 family.</text>
</comment>
<dbReference type="SUPFAM" id="SSF48264">
    <property type="entry name" value="Cytochrome P450"/>
    <property type="match status" value="1"/>
</dbReference>
<sequence>MKKSTNTTRVFIEPGIIPSIATPPIQVHITDHDSIMETLFTYVKRPVPAFPQFQGFMHEAVEDLNRETVIQLLSLLTVLFLVYRTAIIIHNVWFHPLSKFPGPTHMAAFYLPYTYGTFLSGRMHHTMRKLHRKYGPIIRVGPNHLAVDGSIAWPEVFGHKTDKEEYGKLPGFLFAGDTISIIGAPKDMHRRQRRQLGHAFSDGALRDQGPIIQSYVNLLMERFTEKSEAGKSFDVNDWFNFTTFDVIGHLTHSKSFNCLENGSHPWISEFFRGFRGRSYAHFLSQIPYAFEIVKGLHLIRDITNNEKDKNDSVQRTIERIKLGDYAIEGYRDFTSYMLKKNHDGESSFVGLELLASATILIGAGAETTAATMSALIFYLGITPTAYNRLVEEIRSAFDDEESITITSTQQLEYLHACIEESLRVYPPINETPPRVCPGDTIDGKYVPRGTAITVFQEVTYHNPEHFAEPDSYIPERWLPKSHPFYDAKFNNDNRAVFKPFSYGPRDCIGKNLAYSEMRLTLSRMLYRFDVELVPGQENWHSAQRTFMAWERRPLNIYLKRR</sequence>
<feature type="transmembrane region" description="Helical" evidence="8">
    <location>
        <begin position="72"/>
        <end position="93"/>
    </location>
</feature>
<dbReference type="PROSITE" id="PS00086">
    <property type="entry name" value="CYTOCHROME_P450"/>
    <property type="match status" value="1"/>
</dbReference>
<dbReference type="GO" id="GO:0004497">
    <property type="term" value="F:monooxygenase activity"/>
    <property type="evidence" value="ECO:0007669"/>
    <property type="project" value="UniProtKB-KW"/>
</dbReference>
<dbReference type="InterPro" id="IPR017972">
    <property type="entry name" value="Cyt_P450_CS"/>
</dbReference>
<evidence type="ECO:0000313" key="10">
    <source>
        <dbReference type="Proteomes" id="UP000826661"/>
    </source>
</evidence>
<dbReference type="InterPro" id="IPR050121">
    <property type="entry name" value="Cytochrome_P450_monoxygenase"/>
</dbReference>
<keyword evidence="10" id="KW-1185">Reference proteome</keyword>
<keyword evidence="8" id="KW-0812">Transmembrane</keyword>
<dbReference type="InterPro" id="IPR001128">
    <property type="entry name" value="Cyt_P450"/>
</dbReference>
<evidence type="ECO:0008006" key="11">
    <source>
        <dbReference type="Google" id="ProtNLM"/>
    </source>
</evidence>
<evidence type="ECO:0000256" key="6">
    <source>
        <dbReference type="PIRSR" id="PIRSR602401-1"/>
    </source>
</evidence>
<keyword evidence="4 6" id="KW-0479">Metal-binding</keyword>
<evidence type="ECO:0000313" key="9">
    <source>
        <dbReference type="EMBL" id="QYS99967.1"/>
    </source>
</evidence>
<feature type="binding site" description="axial binding residue" evidence="6">
    <location>
        <position position="507"/>
    </location>
    <ligand>
        <name>heme</name>
        <dbReference type="ChEBI" id="CHEBI:30413"/>
    </ligand>
    <ligandPart>
        <name>Fe</name>
        <dbReference type="ChEBI" id="CHEBI:18248"/>
    </ligandPart>
</feature>
<dbReference type="GO" id="GO:0020037">
    <property type="term" value="F:heme binding"/>
    <property type="evidence" value="ECO:0007669"/>
    <property type="project" value="InterPro"/>
</dbReference>
<protein>
    <recommendedName>
        <fullName evidence="11">Cytochrome P450 monooxygenase</fullName>
    </recommendedName>
</protein>
<comment type="cofactor">
    <cofactor evidence="1 6">
        <name>heme</name>
        <dbReference type="ChEBI" id="CHEBI:30413"/>
    </cofactor>
</comment>
<reference evidence="9 10" key="1">
    <citation type="journal article" date="2021" name="BMC Genomics">
        <title>Telomere-to-telomere genome assembly of asparaginase-producing Trichoderma simmonsii.</title>
        <authorList>
            <person name="Chung D."/>
            <person name="Kwon Y.M."/>
            <person name="Yang Y."/>
        </authorList>
    </citation>
    <scope>NUCLEOTIDE SEQUENCE [LARGE SCALE GENOMIC DNA]</scope>
    <source>
        <strain evidence="9 10">GH-Sj1</strain>
    </source>
</reference>
<dbReference type="GO" id="GO:0016705">
    <property type="term" value="F:oxidoreductase activity, acting on paired donors, with incorporation or reduction of molecular oxygen"/>
    <property type="evidence" value="ECO:0007669"/>
    <property type="project" value="InterPro"/>
</dbReference>
<accession>A0A8G0LCS5</accession>
<keyword evidence="3 6" id="KW-0349">Heme</keyword>
<keyword evidence="7" id="KW-0503">Monooxygenase</keyword>
<dbReference type="Pfam" id="PF00067">
    <property type="entry name" value="p450"/>
    <property type="match status" value="1"/>
</dbReference>
<organism evidence="9 10">
    <name type="scientific">Trichoderma simmonsii</name>
    <dbReference type="NCBI Taxonomy" id="1491479"/>
    <lineage>
        <taxon>Eukaryota</taxon>
        <taxon>Fungi</taxon>
        <taxon>Dikarya</taxon>
        <taxon>Ascomycota</taxon>
        <taxon>Pezizomycotina</taxon>
        <taxon>Sordariomycetes</taxon>
        <taxon>Hypocreomycetidae</taxon>
        <taxon>Hypocreales</taxon>
        <taxon>Hypocreaceae</taxon>
        <taxon>Trichoderma</taxon>
    </lineage>
</organism>
<evidence type="ECO:0000256" key="7">
    <source>
        <dbReference type="RuleBase" id="RU000461"/>
    </source>
</evidence>
<evidence type="ECO:0000256" key="3">
    <source>
        <dbReference type="ARBA" id="ARBA00022617"/>
    </source>
</evidence>
<keyword evidence="5 6" id="KW-0408">Iron</keyword>
<dbReference type="EMBL" id="CP075866">
    <property type="protein sequence ID" value="QYS99967.1"/>
    <property type="molecule type" value="Genomic_DNA"/>
</dbReference>
<keyword evidence="7" id="KW-0560">Oxidoreductase</keyword>
<dbReference type="AlphaFoldDB" id="A0A8G0LCS5"/>